<proteinExistence type="predicted"/>
<dbReference type="EMBL" id="CP006736">
    <property type="protein sequence ID" value="AHA68516.1"/>
    <property type="molecule type" value="Genomic_DNA"/>
</dbReference>
<sequence length="31" mass="3214">MVCSGESSLGNRTGIQGDKTDDATEQADAEK</sequence>
<dbReference type="KEGG" id="sdz:Asd1617_01699"/>
<evidence type="ECO:0000313" key="4">
    <source>
        <dbReference type="EMBL" id="AHA68516.1"/>
    </source>
</evidence>
<feature type="region of interest" description="Disordered" evidence="1">
    <location>
        <begin position="1"/>
        <end position="31"/>
    </location>
</feature>
<dbReference type="EMBL" id="CP006736">
    <property type="protein sequence ID" value="AHA63825.1"/>
    <property type="molecule type" value="Genomic_DNA"/>
</dbReference>
<name>A0A0A6ZPQ3_SHIDY</name>
<dbReference type="HOGENOM" id="CLU_3398455_0_0_6"/>
<protein>
    <submittedName>
        <fullName evidence="2">Uncharacterized protein</fullName>
    </submittedName>
</protein>
<dbReference type="EMBL" id="CP006736">
    <property type="protein sequence ID" value="AHA64526.1"/>
    <property type="molecule type" value="Genomic_DNA"/>
</dbReference>
<evidence type="ECO:0000313" key="5">
    <source>
        <dbReference type="Proteomes" id="UP000031647"/>
    </source>
</evidence>
<evidence type="ECO:0000313" key="2">
    <source>
        <dbReference type="EMBL" id="AHA63825.1"/>
    </source>
</evidence>
<dbReference type="Proteomes" id="UP000031647">
    <property type="component" value="Chromosome"/>
</dbReference>
<dbReference type="KEGG" id="sdz:Asd1617_00998"/>
<accession>A0A0A6ZPQ3</accession>
<gene>
    <name evidence="2" type="ORF">Asd1617_00998</name>
    <name evidence="3" type="ORF">Asd1617_01699</name>
    <name evidence="4" type="ORF">Asd1617_05689</name>
</gene>
<reference evidence="2 5" key="1">
    <citation type="submission" date="2013-09" db="EMBL/GenBank/DDBJ databases">
        <title>Comparative genomics of Sd1617 to representative strains in evaluating its pathogenesis.</title>
        <authorList>
            <person name="Aksomboon Vongsawan A."/>
            <person name="Kapatral V."/>
            <person name="Vaisvil B."/>
            <person name="Serichantalergs O."/>
            <person name="Hale T.L."/>
            <person name="Mason C.J."/>
        </authorList>
    </citation>
    <scope>NUCLEOTIDE SEQUENCE [LARGE SCALE GENOMIC DNA]</scope>
    <source>
        <strain evidence="2 5">1617</strain>
    </source>
</reference>
<dbReference type="AlphaFoldDB" id="A0A0A6ZPQ3"/>
<evidence type="ECO:0000256" key="1">
    <source>
        <dbReference type="SAM" id="MobiDB-lite"/>
    </source>
</evidence>
<evidence type="ECO:0000313" key="3">
    <source>
        <dbReference type="EMBL" id="AHA64526.1"/>
    </source>
</evidence>
<feature type="compositionally biased region" description="Polar residues" evidence="1">
    <location>
        <begin position="1"/>
        <end position="14"/>
    </location>
</feature>
<dbReference type="KEGG" id="sdz:Asd1617_05689"/>
<organism evidence="2 5">
    <name type="scientific">Shigella dysenteriae 1617</name>
    <dbReference type="NCBI Taxonomy" id="754093"/>
    <lineage>
        <taxon>Bacteria</taxon>
        <taxon>Pseudomonadati</taxon>
        <taxon>Pseudomonadota</taxon>
        <taxon>Gammaproteobacteria</taxon>
        <taxon>Enterobacterales</taxon>
        <taxon>Enterobacteriaceae</taxon>
        <taxon>Shigella</taxon>
    </lineage>
</organism>
<feature type="compositionally biased region" description="Basic and acidic residues" evidence="1">
    <location>
        <begin position="18"/>
        <end position="31"/>
    </location>
</feature>